<reference evidence="1" key="3">
    <citation type="submission" date="2022-01" db="EMBL/GenBank/DDBJ databases">
        <title>Collection of gut derived symbiotic bacterial strains cultured from healthy donors.</title>
        <authorList>
            <person name="Lin H."/>
            <person name="Kohout C."/>
            <person name="Waligurski E."/>
            <person name="Pamer E.G."/>
        </authorList>
    </citation>
    <scope>NUCLEOTIDE SEQUENCE</scope>
    <source>
        <strain evidence="1">DFI.6.55</strain>
    </source>
</reference>
<evidence type="ECO:0008006" key="5">
    <source>
        <dbReference type="Google" id="ProtNLM"/>
    </source>
</evidence>
<accession>A0AAX1SIU5</accession>
<evidence type="ECO:0000313" key="2">
    <source>
        <dbReference type="EMBL" id="NSJ49518.1"/>
    </source>
</evidence>
<protein>
    <recommendedName>
        <fullName evidence="5">DUF2442 domain-containing protein</fullName>
    </recommendedName>
</protein>
<dbReference type="EMBL" id="JAAITT010000016">
    <property type="protein sequence ID" value="NSJ49518.1"/>
    <property type="molecule type" value="Genomic_DNA"/>
</dbReference>
<proteinExistence type="predicted"/>
<keyword evidence="3" id="KW-1185">Reference proteome</keyword>
<reference evidence="2 3" key="1">
    <citation type="journal article" date="2020" name="Cell Host Microbe">
        <title>Functional and Genomic Variation between Human-Derived Isolates of Lachnospiraceae Reveals Inter- and Intra-Species Diversity.</title>
        <authorList>
            <person name="Sorbara M.T."/>
            <person name="Littmann E.R."/>
            <person name="Fontana E."/>
            <person name="Moody T.U."/>
            <person name="Kohout C.E."/>
            <person name="Gjonbalaj M."/>
            <person name="Eaton V."/>
            <person name="Seok R."/>
            <person name="Leiner I.M."/>
            <person name="Pamer E.G."/>
        </authorList>
    </citation>
    <scope>NUCLEOTIDE SEQUENCE [LARGE SCALE GENOMIC DNA]</scope>
    <source>
        <strain evidence="2 3">MSK.1.17</strain>
    </source>
</reference>
<evidence type="ECO:0000313" key="1">
    <source>
        <dbReference type="EMBL" id="MCG4744574.1"/>
    </source>
</evidence>
<evidence type="ECO:0000313" key="4">
    <source>
        <dbReference type="Proteomes" id="UP001299608"/>
    </source>
</evidence>
<dbReference type="EMBL" id="JAKNGE010000004">
    <property type="protein sequence ID" value="MCG4744574.1"/>
    <property type="molecule type" value="Genomic_DNA"/>
</dbReference>
<sequence>MNGFSNYYKVRLTQRLTCIINRNIWYDDIYGNFAVDVDYLYDGDTSGIPLADFKAFFRSHETVFDDDGECYICWNYGLYKESFTHDHFDDVPASYGQKKTGDLI</sequence>
<dbReference type="Proteomes" id="UP000669239">
    <property type="component" value="Unassembled WGS sequence"/>
</dbReference>
<dbReference type="RefSeq" id="WP_117559968.1">
    <property type="nucleotide sequence ID" value="NZ_CAXTHN010000018.1"/>
</dbReference>
<name>A0AAX1SIU5_9FIRM</name>
<reference evidence="2" key="2">
    <citation type="submission" date="2020-02" db="EMBL/GenBank/DDBJ databases">
        <authorList>
            <person name="Littmann E."/>
            <person name="Sorbara M."/>
        </authorList>
    </citation>
    <scope>NUCLEOTIDE SEQUENCE</scope>
    <source>
        <strain evidence="2">MSK.1.17</strain>
    </source>
</reference>
<gene>
    <name evidence="2" type="ORF">G5B36_12525</name>
    <name evidence="1" type="ORF">L0N08_04025</name>
</gene>
<dbReference type="Proteomes" id="UP001299608">
    <property type="component" value="Unassembled WGS sequence"/>
</dbReference>
<organism evidence="1 4">
    <name type="scientific">Enterocloster aldenensis</name>
    <dbReference type="NCBI Taxonomy" id="358742"/>
    <lineage>
        <taxon>Bacteria</taxon>
        <taxon>Bacillati</taxon>
        <taxon>Bacillota</taxon>
        <taxon>Clostridia</taxon>
        <taxon>Lachnospirales</taxon>
        <taxon>Lachnospiraceae</taxon>
        <taxon>Enterocloster</taxon>
    </lineage>
</organism>
<comment type="caution">
    <text evidence="1">The sequence shown here is derived from an EMBL/GenBank/DDBJ whole genome shotgun (WGS) entry which is preliminary data.</text>
</comment>
<dbReference type="AlphaFoldDB" id="A0AAX1SIU5"/>
<evidence type="ECO:0000313" key="3">
    <source>
        <dbReference type="Proteomes" id="UP000669239"/>
    </source>
</evidence>